<dbReference type="InterPro" id="IPR027417">
    <property type="entry name" value="P-loop_NTPase"/>
</dbReference>
<keyword evidence="1" id="KW-0547">Nucleotide-binding</keyword>
<dbReference type="SUPFAM" id="SSF52540">
    <property type="entry name" value="P-loop containing nucleoside triphosphate hydrolases"/>
    <property type="match status" value="1"/>
</dbReference>
<dbReference type="GO" id="GO:0004715">
    <property type="term" value="F:non-membrane spanning protein tyrosine kinase activity"/>
    <property type="evidence" value="ECO:0007669"/>
    <property type="project" value="UniProtKB-EC"/>
</dbReference>
<evidence type="ECO:0000313" key="6">
    <source>
        <dbReference type="Proteomes" id="UP001371224"/>
    </source>
</evidence>
<accession>A0ABU8LCE2</accession>
<keyword evidence="2" id="KW-0067">ATP-binding</keyword>
<keyword evidence="6" id="KW-1185">Reference proteome</keyword>
<name>A0ABU8LCE2_9MICO</name>
<evidence type="ECO:0000256" key="1">
    <source>
        <dbReference type="ARBA" id="ARBA00022741"/>
    </source>
</evidence>
<proteinExistence type="predicted"/>
<dbReference type="RefSeq" id="WP_337331907.1">
    <property type="nucleotide sequence ID" value="NZ_JBBDGM010000005.1"/>
</dbReference>
<dbReference type="EC" id="2.7.10.2" evidence="5"/>
<feature type="region of interest" description="Disordered" evidence="3">
    <location>
        <begin position="366"/>
        <end position="421"/>
    </location>
</feature>
<organism evidence="5 6">
    <name type="scientific">Microbacterium bandirmense</name>
    <dbReference type="NCBI Taxonomy" id="3122050"/>
    <lineage>
        <taxon>Bacteria</taxon>
        <taxon>Bacillati</taxon>
        <taxon>Actinomycetota</taxon>
        <taxon>Actinomycetes</taxon>
        <taxon>Micrococcales</taxon>
        <taxon>Microbacteriaceae</taxon>
        <taxon>Microbacterium</taxon>
    </lineage>
</organism>
<keyword evidence="4" id="KW-1133">Transmembrane helix</keyword>
<evidence type="ECO:0000313" key="5">
    <source>
        <dbReference type="EMBL" id="MEJ1088241.1"/>
    </source>
</evidence>
<dbReference type="Gene3D" id="3.40.50.300">
    <property type="entry name" value="P-loop containing nucleotide triphosphate hydrolases"/>
    <property type="match status" value="1"/>
</dbReference>
<dbReference type="NCBIfam" id="TIGR01007">
    <property type="entry name" value="eps_fam"/>
    <property type="match status" value="1"/>
</dbReference>
<dbReference type="InterPro" id="IPR033756">
    <property type="entry name" value="YlxH/NBP35"/>
</dbReference>
<keyword evidence="4" id="KW-0472">Membrane</keyword>
<keyword evidence="4" id="KW-0812">Transmembrane</keyword>
<comment type="caution">
    <text evidence="5">The sequence shown here is derived from an EMBL/GenBank/DDBJ whole genome shotgun (WGS) entry which is preliminary data.</text>
</comment>
<dbReference type="Proteomes" id="UP001371224">
    <property type="component" value="Unassembled WGS sequence"/>
</dbReference>
<dbReference type="CDD" id="cd05387">
    <property type="entry name" value="BY-kinase"/>
    <property type="match status" value="1"/>
</dbReference>
<reference evidence="5 6" key="1">
    <citation type="submission" date="2024-02" db="EMBL/GenBank/DDBJ databases">
        <authorList>
            <person name="Saticioglu I.B."/>
        </authorList>
    </citation>
    <scope>NUCLEOTIDE SEQUENCE [LARGE SCALE GENOMIC DNA]</scope>
    <source>
        <strain evidence="5 6">Mu-80</strain>
    </source>
</reference>
<dbReference type="InterPro" id="IPR050445">
    <property type="entry name" value="Bact_polysacc_biosynth/exp"/>
</dbReference>
<feature type="transmembrane region" description="Helical" evidence="4">
    <location>
        <begin position="80"/>
        <end position="99"/>
    </location>
</feature>
<evidence type="ECO:0000256" key="3">
    <source>
        <dbReference type="SAM" id="MobiDB-lite"/>
    </source>
</evidence>
<sequence>MLVRRITVENPDDTAILKITATGNSPQAARDLATAWVSGLIATIDANEGVDGAPGTSEMTVSLAESASLPTSPAFPDTKVAMLVGGVLGLGGGIAFALVRAVSDRRIRPTDDVEERLGLPVVGALPESAVLTDRQHLHRGASTPPAGSKAARVDFALRESLRMLRTNLQFMNVDDPPRIIVVSSALPGEGKSTIAASLARTLADASESVVLVDGDLRRPTVADTMGIRGDLGLTDALAGRVQLADVLHQASDTTTLIVLPAGTIPPNPSELLGSERMGTILSDLGKHAIVIVDAPPLLSVTDSAVLTRHADGALLVTSVGKSTYDHVEKAITAVERIHGKVLGIVLNHMPAVGTMDTYEYAYDSRKGRAKTSGTPAGSSGGAARERDGSRDAASAGPIRVARRRRTAAPEATTESSGEVTNFEDLLRGATVDVDARRNDARG</sequence>
<feature type="compositionally biased region" description="Low complexity" evidence="3">
    <location>
        <begin position="408"/>
        <end position="418"/>
    </location>
</feature>
<dbReference type="PANTHER" id="PTHR32309">
    <property type="entry name" value="TYROSINE-PROTEIN KINASE"/>
    <property type="match status" value="1"/>
</dbReference>
<evidence type="ECO:0000256" key="2">
    <source>
        <dbReference type="ARBA" id="ARBA00022840"/>
    </source>
</evidence>
<keyword evidence="5" id="KW-0808">Transferase</keyword>
<gene>
    <name evidence="5" type="ORF">WDU99_07930</name>
</gene>
<protein>
    <submittedName>
        <fullName evidence="5">Polysaccharide biosynthesis tyrosine autokinase</fullName>
        <ecNumber evidence="5">2.7.10.2</ecNumber>
    </submittedName>
</protein>
<dbReference type="InterPro" id="IPR005702">
    <property type="entry name" value="Wzc-like_C"/>
</dbReference>
<dbReference type="Pfam" id="PF10609">
    <property type="entry name" value="ParA"/>
    <property type="match status" value="1"/>
</dbReference>
<dbReference type="EMBL" id="JBBDGM010000005">
    <property type="protein sequence ID" value="MEJ1088241.1"/>
    <property type="molecule type" value="Genomic_DNA"/>
</dbReference>
<evidence type="ECO:0000256" key="4">
    <source>
        <dbReference type="SAM" id="Phobius"/>
    </source>
</evidence>
<dbReference type="PANTHER" id="PTHR32309:SF13">
    <property type="entry name" value="FERRIC ENTEROBACTIN TRANSPORT PROTEIN FEPE"/>
    <property type="match status" value="1"/>
</dbReference>